<accession>A0A6J7L3K3</accession>
<evidence type="ECO:0000256" key="3">
    <source>
        <dbReference type="ARBA" id="ARBA00022840"/>
    </source>
</evidence>
<dbReference type="PANTHER" id="PTHR43024:SF1">
    <property type="entry name" value="UDP-N-ACETYLMURAMOYL-TRIPEPTIDE--D-ALANYL-D-ALANINE LIGASE"/>
    <property type="match status" value="1"/>
</dbReference>
<keyword evidence="3" id="KW-0067">ATP-binding</keyword>
<feature type="domain" description="Mur ligase C-terminal" evidence="4">
    <location>
        <begin position="94"/>
        <end position="220"/>
    </location>
</feature>
<protein>
    <submittedName>
        <fullName evidence="5">Unannotated protein</fullName>
    </submittedName>
</protein>
<dbReference type="SUPFAM" id="SSF53244">
    <property type="entry name" value="MurD-like peptide ligases, peptide-binding domain"/>
    <property type="match status" value="1"/>
</dbReference>
<dbReference type="InterPro" id="IPR036565">
    <property type="entry name" value="Mur-like_cat_sf"/>
</dbReference>
<evidence type="ECO:0000256" key="1">
    <source>
        <dbReference type="ARBA" id="ARBA00022598"/>
    </source>
</evidence>
<keyword evidence="2" id="KW-0547">Nucleotide-binding</keyword>
<dbReference type="InterPro" id="IPR004101">
    <property type="entry name" value="Mur_ligase_C"/>
</dbReference>
<organism evidence="5">
    <name type="scientific">freshwater metagenome</name>
    <dbReference type="NCBI Taxonomy" id="449393"/>
    <lineage>
        <taxon>unclassified sequences</taxon>
        <taxon>metagenomes</taxon>
        <taxon>ecological metagenomes</taxon>
    </lineage>
</organism>
<dbReference type="SUPFAM" id="SSF53623">
    <property type="entry name" value="MurD-like peptide ligases, catalytic domain"/>
    <property type="match status" value="1"/>
</dbReference>
<dbReference type="GO" id="GO:0016881">
    <property type="term" value="F:acid-amino acid ligase activity"/>
    <property type="evidence" value="ECO:0007669"/>
    <property type="project" value="InterPro"/>
</dbReference>
<gene>
    <name evidence="5" type="ORF">UFOPK3837_01154</name>
</gene>
<sequence>MVASTLELTEAHTLSFGTGEDALVRIDEPKLSLAGTSAEIHYADGFTQELNLQILGEHQLMNAAAAMAVAEVLGVDRKQAAGALERMKLAERWRMQLDQRADGVFVINDAYNASPDSMKAALQTLAQLGRQGHRTIAVLGEMAELGEFAIHEHDAIGRLAVRLNIDQVVSVGMGAKLIHMGASQEGSWDGESKHFETINEALDFVRGMLEPGDVVLVKSSKSANLRLLGDDLMEVSV</sequence>
<proteinExistence type="predicted"/>
<evidence type="ECO:0000256" key="2">
    <source>
        <dbReference type="ARBA" id="ARBA00022741"/>
    </source>
</evidence>
<dbReference type="AlphaFoldDB" id="A0A6J7L3K3"/>
<keyword evidence="1" id="KW-0436">Ligase</keyword>
<dbReference type="Pfam" id="PF02875">
    <property type="entry name" value="Mur_ligase_C"/>
    <property type="match status" value="1"/>
</dbReference>
<name>A0A6J7L3K3_9ZZZZ</name>
<dbReference type="Gene3D" id="3.40.1190.10">
    <property type="entry name" value="Mur-like, catalytic domain"/>
    <property type="match status" value="1"/>
</dbReference>
<dbReference type="Gene3D" id="3.90.190.20">
    <property type="entry name" value="Mur ligase, C-terminal domain"/>
    <property type="match status" value="1"/>
</dbReference>
<evidence type="ECO:0000259" key="4">
    <source>
        <dbReference type="Pfam" id="PF02875"/>
    </source>
</evidence>
<dbReference type="InterPro" id="IPR036615">
    <property type="entry name" value="Mur_ligase_C_dom_sf"/>
</dbReference>
<dbReference type="GO" id="GO:0005524">
    <property type="term" value="F:ATP binding"/>
    <property type="evidence" value="ECO:0007669"/>
    <property type="project" value="UniProtKB-KW"/>
</dbReference>
<dbReference type="PANTHER" id="PTHR43024">
    <property type="entry name" value="UDP-N-ACETYLMURAMOYL-TRIPEPTIDE--D-ALANYL-D-ALANINE LIGASE"/>
    <property type="match status" value="1"/>
</dbReference>
<reference evidence="5" key="1">
    <citation type="submission" date="2020-05" db="EMBL/GenBank/DDBJ databases">
        <authorList>
            <person name="Chiriac C."/>
            <person name="Salcher M."/>
            <person name="Ghai R."/>
            <person name="Kavagutti S V."/>
        </authorList>
    </citation>
    <scope>NUCLEOTIDE SEQUENCE</scope>
</reference>
<dbReference type="EMBL" id="CAFBNO010000091">
    <property type="protein sequence ID" value="CAB4962601.1"/>
    <property type="molecule type" value="Genomic_DNA"/>
</dbReference>
<evidence type="ECO:0000313" key="5">
    <source>
        <dbReference type="EMBL" id="CAB4962601.1"/>
    </source>
</evidence>
<dbReference type="InterPro" id="IPR051046">
    <property type="entry name" value="MurCDEF_CellWall_CoF430Synth"/>
</dbReference>